<accession>A0ABN8XPK3</accession>
<organism evidence="2 3">
    <name type="scientific">Rangifer tarandus platyrhynchus</name>
    <name type="common">Svalbard reindeer</name>
    <dbReference type="NCBI Taxonomy" id="3082113"/>
    <lineage>
        <taxon>Eukaryota</taxon>
        <taxon>Metazoa</taxon>
        <taxon>Chordata</taxon>
        <taxon>Craniata</taxon>
        <taxon>Vertebrata</taxon>
        <taxon>Euteleostomi</taxon>
        <taxon>Mammalia</taxon>
        <taxon>Eutheria</taxon>
        <taxon>Laurasiatheria</taxon>
        <taxon>Artiodactyla</taxon>
        <taxon>Ruminantia</taxon>
        <taxon>Pecora</taxon>
        <taxon>Cervidae</taxon>
        <taxon>Odocoileinae</taxon>
        <taxon>Rangifer</taxon>
    </lineage>
</organism>
<feature type="compositionally biased region" description="Basic and acidic residues" evidence="1">
    <location>
        <begin position="358"/>
        <end position="368"/>
    </location>
</feature>
<gene>
    <name evidence="2" type="ORF">MRATA1EN1_LOCUS31167</name>
</gene>
<comment type="caution">
    <text evidence="2">The sequence shown here is derived from an EMBL/GenBank/DDBJ whole genome shotgun (WGS) entry which is preliminary data.</text>
</comment>
<dbReference type="Proteomes" id="UP001176941">
    <property type="component" value="Unassembled WGS sequence"/>
</dbReference>
<dbReference type="EMBL" id="CATKSN020000385">
    <property type="protein sequence ID" value="CAI9149549.1"/>
    <property type="molecule type" value="Genomic_DNA"/>
</dbReference>
<feature type="region of interest" description="Disordered" evidence="1">
    <location>
        <begin position="338"/>
        <end position="374"/>
    </location>
</feature>
<keyword evidence="3" id="KW-1185">Reference proteome</keyword>
<feature type="compositionally biased region" description="Basic residues" evidence="1">
    <location>
        <begin position="400"/>
        <end position="410"/>
    </location>
</feature>
<name>A0ABN8XPK3_RANTA</name>
<evidence type="ECO:0000313" key="3">
    <source>
        <dbReference type="Proteomes" id="UP001176941"/>
    </source>
</evidence>
<feature type="region of interest" description="Disordered" evidence="1">
    <location>
        <begin position="387"/>
        <end position="449"/>
    </location>
</feature>
<protein>
    <submittedName>
        <fullName evidence="2">Uncharacterized protein</fullName>
    </submittedName>
</protein>
<sequence>MACGMLAKRGVCAPCDPNTALSHLRAVAAGSVCPAILQQPFRFKFLRSNEKREKPPQEIVLALRSADSRVREVEVTRCFSPASRGSRYAECGRRASLLIHFGAVDCSTEEPTREYTDGRVGDVRFKGADQRPSCRIRSVTTALAEGQLEGCDGAESLLGEGRRRDLATVAFVTDGYLDASLQGPLCATVCNWIGPSKGRSSSGTVVAILAPLHHVAGGHDSFETSRARRNVDVSVSSSVPHPPDARLPAHSLSACIGYSNGLLIGYRRADDGEEIVALRTLQRCTFQAVVLTQRYLEGEADSVFSVAITTQNLSLVIVTGCALLQGQEEVRTPQKAAFTPVPLPSVPGRHLRRTMSSGRKEDADDADRGVSQNMRGQHDALLQLSLETRGSSGGGATLRHEKKFRKKRAASRSNANGFTAETYARQRENTEAAQASVPRLSAHCCAERA</sequence>
<proteinExistence type="predicted"/>
<evidence type="ECO:0000313" key="2">
    <source>
        <dbReference type="EMBL" id="CAI9149549.1"/>
    </source>
</evidence>
<reference evidence="2" key="1">
    <citation type="submission" date="2023-04" db="EMBL/GenBank/DDBJ databases">
        <authorList>
            <consortium name="ELIXIR-Norway"/>
        </authorList>
    </citation>
    <scope>NUCLEOTIDE SEQUENCE [LARGE SCALE GENOMIC DNA]</scope>
</reference>
<evidence type="ECO:0000256" key="1">
    <source>
        <dbReference type="SAM" id="MobiDB-lite"/>
    </source>
</evidence>